<dbReference type="Proteomes" id="UP001597273">
    <property type="component" value="Unassembled WGS sequence"/>
</dbReference>
<proteinExistence type="predicted"/>
<dbReference type="RefSeq" id="WP_204891901.1">
    <property type="nucleotide sequence ID" value="NZ_JBHUFW010000005.1"/>
</dbReference>
<evidence type="ECO:0000313" key="2">
    <source>
        <dbReference type="Proteomes" id="UP001597273"/>
    </source>
</evidence>
<gene>
    <name evidence="1" type="ORF">ACFSDB_08635</name>
</gene>
<evidence type="ECO:0000313" key="1">
    <source>
        <dbReference type="EMBL" id="MFD1862997.1"/>
    </source>
</evidence>
<accession>A0ABW4QHB3</accession>
<organism evidence="1 2">
    <name type="scientific">Planococcus chinensis</name>
    <dbReference type="NCBI Taxonomy" id="272917"/>
    <lineage>
        <taxon>Bacteria</taxon>
        <taxon>Bacillati</taxon>
        <taxon>Bacillota</taxon>
        <taxon>Bacilli</taxon>
        <taxon>Bacillales</taxon>
        <taxon>Caryophanaceae</taxon>
        <taxon>Planococcus</taxon>
    </lineage>
</organism>
<protein>
    <submittedName>
        <fullName evidence="1">Uncharacterized protein</fullName>
    </submittedName>
</protein>
<sequence>MPKLPDTTSRVQEQTPEPINRKIQHAIQGWCPPLSVIRRMSVRTMKEIDQEKEALQELL</sequence>
<name>A0ABW4QHB3_9BACL</name>
<comment type="caution">
    <text evidence="1">The sequence shown here is derived from an EMBL/GenBank/DDBJ whole genome shotgun (WGS) entry which is preliminary data.</text>
</comment>
<dbReference type="EMBL" id="JBHUFW010000005">
    <property type="protein sequence ID" value="MFD1862997.1"/>
    <property type="molecule type" value="Genomic_DNA"/>
</dbReference>
<keyword evidence="2" id="KW-1185">Reference proteome</keyword>
<reference evidence="2" key="1">
    <citation type="journal article" date="2019" name="Int. J. Syst. Evol. Microbiol.">
        <title>The Global Catalogue of Microorganisms (GCM) 10K type strain sequencing project: providing services to taxonomists for standard genome sequencing and annotation.</title>
        <authorList>
            <consortium name="The Broad Institute Genomics Platform"/>
            <consortium name="The Broad Institute Genome Sequencing Center for Infectious Disease"/>
            <person name="Wu L."/>
            <person name="Ma J."/>
        </authorList>
    </citation>
    <scope>NUCLEOTIDE SEQUENCE [LARGE SCALE GENOMIC DNA]</scope>
    <source>
        <strain evidence="2">CGMCC 1.15475</strain>
    </source>
</reference>